<dbReference type="SMART" id="SM00304">
    <property type="entry name" value="HAMP"/>
    <property type="match status" value="1"/>
</dbReference>
<keyword evidence="23" id="KW-0472">Membrane</keyword>
<evidence type="ECO:0000256" key="3">
    <source>
        <dbReference type="ARBA" id="ARBA00001946"/>
    </source>
</evidence>
<accession>A0ABP8DQU3</accession>
<feature type="domain" description="HAMP" evidence="25">
    <location>
        <begin position="166"/>
        <end position="218"/>
    </location>
</feature>
<dbReference type="InterPro" id="IPR004358">
    <property type="entry name" value="Sig_transdc_His_kin-like_C"/>
</dbReference>
<evidence type="ECO:0000256" key="7">
    <source>
        <dbReference type="ARBA" id="ARBA00022553"/>
    </source>
</evidence>
<evidence type="ECO:0000256" key="12">
    <source>
        <dbReference type="ARBA" id="ARBA00022801"/>
    </source>
</evidence>
<dbReference type="PANTHER" id="PTHR44936">
    <property type="entry name" value="SENSOR PROTEIN CREC"/>
    <property type="match status" value="1"/>
</dbReference>
<evidence type="ECO:0000259" key="24">
    <source>
        <dbReference type="PROSITE" id="PS50109"/>
    </source>
</evidence>
<dbReference type="InterPro" id="IPR036890">
    <property type="entry name" value="HATPase_C_sf"/>
</dbReference>
<dbReference type="InterPro" id="IPR036097">
    <property type="entry name" value="HisK_dim/P_sf"/>
</dbReference>
<evidence type="ECO:0000256" key="14">
    <source>
        <dbReference type="ARBA" id="ARBA00022842"/>
    </source>
</evidence>
<evidence type="ECO:0000256" key="8">
    <source>
        <dbReference type="ARBA" id="ARBA00022679"/>
    </source>
</evidence>
<keyword evidence="7" id="KW-0597">Phosphoprotein</keyword>
<comment type="caution">
    <text evidence="26">The sequence shown here is derived from an EMBL/GenBank/DDBJ whole genome shotgun (WGS) entry which is preliminary data.</text>
</comment>
<keyword evidence="13" id="KW-0067">ATP-binding</keyword>
<keyword evidence="9 23" id="KW-0812">Transmembrane</keyword>
<evidence type="ECO:0000256" key="20">
    <source>
        <dbReference type="ARBA" id="ARBA00023211"/>
    </source>
</evidence>
<evidence type="ECO:0000256" key="9">
    <source>
        <dbReference type="ARBA" id="ARBA00022692"/>
    </source>
</evidence>
<dbReference type="SUPFAM" id="SSF47384">
    <property type="entry name" value="Homodimeric domain of signal transducing histidine kinase"/>
    <property type="match status" value="1"/>
</dbReference>
<comment type="cofactor">
    <cofactor evidence="2">
        <name>Mn(2+)</name>
        <dbReference type="ChEBI" id="CHEBI:29035"/>
    </cofactor>
</comment>
<name>A0ABP8DQU3_9ACTN</name>
<comment type="catalytic activity">
    <reaction evidence="1">
        <text>ATP + protein L-histidine = ADP + protein N-phospho-L-histidine.</text>
        <dbReference type="EC" id="2.7.13.3"/>
    </reaction>
</comment>
<evidence type="ECO:0000256" key="18">
    <source>
        <dbReference type="ARBA" id="ARBA00023016"/>
    </source>
</evidence>
<dbReference type="SMART" id="SM00388">
    <property type="entry name" value="HisKA"/>
    <property type="match status" value="1"/>
</dbReference>
<evidence type="ECO:0000256" key="4">
    <source>
        <dbReference type="ARBA" id="ARBA00004651"/>
    </source>
</evidence>
<evidence type="ECO:0000256" key="10">
    <source>
        <dbReference type="ARBA" id="ARBA00022741"/>
    </source>
</evidence>
<dbReference type="InterPro" id="IPR003594">
    <property type="entry name" value="HATPase_dom"/>
</dbReference>
<evidence type="ECO:0000256" key="17">
    <source>
        <dbReference type="ARBA" id="ARBA00023012"/>
    </source>
</evidence>
<keyword evidence="27" id="KW-1185">Reference proteome</keyword>
<evidence type="ECO:0000256" key="16">
    <source>
        <dbReference type="ARBA" id="ARBA00022989"/>
    </source>
</evidence>
<dbReference type="GO" id="GO:0016301">
    <property type="term" value="F:kinase activity"/>
    <property type="evidence" value="ECO:0007669"/>
    <property type="project" value="UniProtKB-KW"/>
</dbReference>
<keyword evidence="19" id="KW-0843">Virulence</keyword>
<dbReference type="InterPro" id="IPR003661">
    <property type="entry name" value="HisK_dim/P_dom"/>
</dbReference>
<evidence type="ECO:0000256" key="13">
    <source>
        <dbReference type="ARBA" id="ARBA00022840"/>
    </source>
</evidence>
<dbReference type="PANTHER" id="PTHR44936:SF9">
    <property type="entry name" value="SENSOR PROTEIN CREC"/>
    <property type="match status" value="1"/>
</dbReference>
<keyword evidence="12" id="KW-0378">Hydrolase</keyword>
<dbReference type="PRINTS" id="PR00344">
    <property type="entry name" value="BCTRLSENSOR"/>
</dbReference>
<keyword evidence="14" id="KW-0460">Magnesium</keyword>
<evidence type="ECO:0000256" key="6">
    <source>
        <dbReference type="ARBA" id="ARBA00022475"/>
    </source>
</evidence>
<dbReference type="Proteomes" id="UP001500620">
    <property type="component" value="Unassembled WGS sequence"/>
</dbReference>
<evidence type="ECO:0000256" key="15">
    <source>
        <dbReference type="ARBA" id="ARBA00022912"/>
    </source>
</evidence>
<dbReference type="SUPFAM" id="SSF55874">
    <property type="entry name" value="ATPase domain of HSP90 chaperone/DNA topoisomerase II/histidine kinase"/>
    <property type="match status" value="1"/>
</dbReference>
<evidence type="ECO:0000256" key="5">
    <source>
        <dbReference type="ARBA" id="ARBA00012438"/>
    </source>
</evidence>
<sequence length="436" mass="45953">MRLSFAITSMIALAFLVPLAYVTKQIAHDRALAEARYQADAMVAALASVPGNGSGSLDRAVATVPAGQSGRLAVHLVGEPTVGTSHAVPADVDRAVRQRRSLTANAPGGVAYLQTVVLDGDRTAVVEVYVSDGDLSRGVGAAWLALAGLAVVLVAGSTLVADRLGAQIVRATRRLAEGARAFGDGDLHARVEPDGPPELRDAARSFNRMAEQMVAFADAERELAADLSHRLRTPLTALRLDADAMPPGPIGERMRQAFDALDDEIEQIITAARRSAADRSPESNDLVEVVADRLAFWSVLAEDQNRPWRVTGGREPVWVPVAESDLVSAVDCLLGNVFQHTAEGTAFEVHVSARGLIVDDAGPGIADPDRALRRGASGAGSTGLGLDIVRRVAEASGGRLVIERGPLRGARIAIELDPFAPVDGPPPHRAARRVVR</sequence>
<dbReference type="Pfam" id="PF00672">
    <property type="entry name" value="HAMP"/>
    <property type="match status" value="1"/>
</dbReference>
<keyword evidence="18" id="KW-0346">Stress response</keyword>
<keyword evidence="8" id="KW-0808">Transferase</keyword>
<dbReference type="InterPro" id="IPR005467">
    <property type="entry name" value="His_kinase_dom"/>
</dbReference>
<evidence type="ECO:0000256" key="2">
    <source>
        <dbReference type="ARBA" id="ARBA00001936"/>
    </source>
</evidence>
<evidence type="ECO:0000313" key="27">
    <source>
        <dbReference type="Proteomes" id="UP001500620"/>
    </source>
</evidence>
<keyword evidence="15" id="KW-0904">Protein phosphatase</keyword>
<protein>
    <recommendedName>
        <fullName evidence="21">Signal transduction histidine-protein kinase/phosphatase MprB</fullName>
        <ecNumber evidence="5">2.7.13.3</ecNumber>
    </recommendedName>
    <alternativeName>
        <fullName evidence="22">Mycobacterial persistence regulator B</fullName>
    </alternativeName>
</protein>
<organism evidence="26 27">
    <name type="scientific">Dactylosporangium darangshiense</name>
    <dbReference type="NCBI Taxonomy" id="579108"/>
    <lineage>
        <taxon>Bacteria</taxon>
        <taxon>Bacillati</taxon>
        <taxon>Actinomycetota</taxon>
        <taxon>Actinomycetes</taxon>
        <taxon>Micromonosporales</taxon>
        <taxon>Micromonosporaceae</taxon>
        <taxon>Dactylosporangium</taxon>
    </lineage>
</organism>
<keyword evidence="11 26" id="KW-0418">Kinase</keyword>
<dbReference type="PROSITE" id="PS50109">
    <property type="entry name" value="HIS_KIN"/>
    <property type="match status" value="1"/>
</dbReference>
<evidence type="ECO:0000256" key="1">
    <source>
        <dbReference type="ARBA" id="ARBA00000085"/>
    </source>
</evidence>
<evidence type="ECO:0000256" key="11">
    <source>
        <dbReference type="ARBA" id="ARBA00022777"/>
    </source>
</evidence>
<dbReference type="Pfam" id="PF02518">
    <property type="entry name" value="HATPase_c"/>
    <property type="match status" value="1"/>
</dbReference>
<feature type="transmembrane region" description="Helical" evidence="23">
    <location>
        <begin position="141"/>
        <end position="161"/>
    </location>
</feature>
<dbReference type="EMBL" id="BAABAT010000049">
    <property type="protein sequence ID" value="GAA4262010.1"/>
    <property type="molecule type" value="Genomic_DNA"/>
</dbReference>
<comment type="cofactor">
    <cofactor evidence="3">
        <name>Mg(2+)</name>
        <dbReference type="ChEBI" id="CHEBI:18420"/>
    </cofactor>
</comment>
<evidence type="ECO:0000256" key="19">
    <source>
        <dbReference type="ARBA" id="ARBA00023026"/>
    </source>
</evidence>
<evidence type="ECO:0000259" key="25">
    <source>
        <dbReference type="PROSITE" id="PS50885"/>
    </source>
</evidence>
<keyword evidence="17" id="KW-0902">Two-component regulatory system</keyword>
<keyword evidence="6" id="KW-1003">Cell membrane</keyword>
<dbReference type="InterPro" id="IPR003660">
    <property type="entry name" value="HAMP_dom"/>
</dbReference>
<evidence type="ECO:0000313" key="26">
    <source>
        <dbReference type="EMBL" id="GAA4262010.1"/>
    </source>
</evidence>
<dbReference type="InterPro" id="IPR050980">
    <property type="entry name" value="2C_sensor_his_kinase"/>
</dbReference>
<evidence type="ECO:0000256" key="21">
    <source>
        <dbReference type="ARBA" id="ARBA00040454"/>
    </source>
</evidence>
<dbReference type="CDD" id="cd06225">
    <property type="entry name" value="HAMP"/>
    <property type="match status" value="1"/>
</dbReference>
<keyword evidence="20" id="KW-0464">Manganese</keyword>
<feature type="domain" description="Histidine kinase" evidence="24">
    <location>
        <begin position="226"/>
        <end position="420"/>
    </location>
</feature>
<dbReference type="PROSITE" id="PS50885">
    <property type="entry name" value="HAMP"/>
    <property type="match status" value="1"/>
</dbReference>
<evidence type="ECO:0000256" key="22">
    <source>
        <dbReference type="ARBA" id="ARBA00041776"/>
    </source>
</evidence>
<dbReference type="EC" id="2.7.13.3" evidence="5"/>
<keyword evidence="10" id="KW-0547">Nucleotide-binding</keyword>
<dbReference type="Pfam" id="PF00512">
    <property type="entry name" value="HisKA"/>
    <property type="match status" value="1"/>
</dbReference>
<dbReference type="Gene3D" id="1.10.287.130">
    <property type="match status" value="1"/>
</dbReference>
<keyword evidence="16 23" id="KW-1133">Transmembrane helix</keyword>
<reference evidence="27" key="1">
    <citation type="journal article" date="2019" name="Int. J. Syst. Evol. Microbiol.">
        <title>The Global Catalogue of Microorganisms (GCM) 10K type strain sequencing project: providing services to taxonomists for standard genome sequencing and annotation.</title>
        <authorList>
            <consortium name="The Broad Institute Genomics Platform"/>
            <consortium name="The Broad Institute Genome Sequencing Center for Infectious Disease"/>
            <person name="Wu L."/>
            <person name="Ma J."/>
        </authorList>
    </citation>
    <scope>NUCLEOTIDE SEQUENCE [LARGE SCALE GENOMIC DNA]</scope>
    <source>
        <strain evidence="27">JCM 17441</strain>
    </source>
</reference>
<evidence type="ECO:0000256" key="23">
    <source>
        <dbReference type="SAM" id="Phobius"/>
    </source>
</evidence>
<gene>
    <name evidence="26" type="ORF">GCM10022255_097070</name>
</gene>
<dbReference type="SUPFAM" id="SSF158472">
    <property type="entry name" value="HAMP domain-like"/>
    <property type="match status" value="1"/>
</dbReference>
<proteinExistence type="predicted"/>
<dbReference type="CDD" id="cd00082">
    <property type="entry name" value="HisKA"/>
    <property type="match status" value="1"/>
</dbReference>
<dbReference type="Gene3D" id="3.30.565.10">
    <property type="entry name" value="Histidine kinase-like ATPase, C-terminal domain"/>
    <property type="match status" value="1"/>
</dbReference>
<dbReference type="SMART" id="SM00387">
    <property type="entry name" value="HATPase_c"/>
    <property type="match status" value="1"/>
</dbReference>
<comment type="subcellular location">
    <subcellularLocation>
        <location evidence="4">Cell membrane</location>
        <topology evidence="4">Multi-pass membrane protein</topology>
    </subcellularLocation>
</comment>